<dbReference type="OrthoDB" id="6897873at2"/>
<gene>
    <name evidence="1" type="ORF">POT9AD_4511</name>
</gene>
<organism evidence="1">
    <name type="scientific">Ectopseudomonas oleovorans</name>
    <name type="common">Pseudomonas oleovorans</name>
    <dbReference type="NCBI Taxonomy" id="301"/>
    <lineage>
        <taxon>Bacteria</taxon>
        <taxon>Pseudomonadati</taxon>
        <taxon>Pseudomonadota</taxon>
        <taxon>Gammaproteobacteria</taxon>
        <taxon>Pseudomonadales</taxon>
        <taxon>Pseudomonadaceae</taxon>
        <taxon>Ectopseudomonas</taxon>
    </lineage>
</organism>
<dbReference type="AlphaFoldDB" id="A0A653B9Y3"/>
<dbReference type="EMBL" id="LR130779">
    <property type="protein sequence ID" value="VDN65486.1"/>
    <property type="molecule type" value="Genomic_DNA"/>
</dbReference>
<accession>A0A653B9Y3</accession>
<sequence>MPTTAQIPGRFQQAVETIHLTYAVHELLPIHSQRQISQRLGISRRRVAGLASTPRPFDMSTTTEPTDFWTREETAPTMKRSDAIDAILALAIRPEGVRYAEYAEVLRACFGVDNNGGLNMTEAEHRQLRADVKRKARTFGKTAVFVPAWIAAHDPKGSHRAMLEAAHCVYEAIEHAALAFAQEFPGVSFQAVMRELRCLAVPGFSSEPLGQRLERINSIVNQLAGHPLYIAGQLARPVTTRVPEVHCSGVARDDSELARLCL</sequence>
<evidence type="ECO:0000313" key="1">
    <source>
        <dbReference type="EMBL" id="VDN65486.1"/>
    </source>
</evidence>
<protein>
    <submittedName>
        <fullName evidence="1">Uncharacterized protein</fullName>
    </submittedName>
</protein>
<proteinExistence type="predicted"/>
<name>A0A653B9Y3_ECTOL</name>
<reference evidence="1" key="1">
    <citation type="submission" date="2018-11" db="EMBL/GenBank/DDBJ databases">
        <authorList>
            <consortium name="Genoscope - CEA"/>
            <person name="William W."/>
        </authorList>
    </citation>
    <scope>NUCLEOTIDE SEQUENCE [LARGE SCALE GENOMIC DNA]</scope>
    <source>
        <strain evidence="1">T9AD</strain>
    </source>
</reference>